<dbReference type="GO" id="GO:0005886">
    <property type="term" value="C:plasma membrane"/>
    <property type="evidence" value="ECO:0007669"/>
    <property type="project" value="TreeGrafter"/>
</dbReference>
<keyword evidence="3" id="KW-0560">Oxidoreductase</keyword>
<keyword evidence="6" id="KW-0812">Transmembrane</keyword>
<dbReference type="GO" id="GO:0051539">
    <property type="term" value="F:4 iron, 4 sulfur cluster binding"/>
    <property type="evidence" value="ECO:0007669"/>
    <property type="project" value="UniProtKB-KW"/>
</dbReference>
<dbReference type="GO" id="GO:0046872">
    <property type="term" value="F:metal ion binding"/>
    <property type="evidence" value="ECO:0007669"/>
    <property type="project" value="UniProtKB-KW"/>
</dbReference>
<dbReference type="KEGG" id="ttz:FHG85_09300"/>
<dbReference type="InterPro" id="IPR051460">
    <property type="entry name" value="HdrC_iron-sulfur_subunit"/>
</dbReference>
<evidence type="ECO:0000256" key="3">
    <source>
        <dbReference type="ARBA" id="ARBA00023002"/>
    </source>
</evidence>
<keyword evidence="6" id="KW-0472">Membrane</keyword>
<evidence type="ECO:0000256" key="4">
    <source>
        <dbReference type="ARBA" id="ARBA00023004"/>
    </source>
</evidence>
<feature type="transmembrane region" description="Helical" evidence="6">
    <location>
        <begin position="6"/>
        <end position="26"/>
    </location>
</feature>
<dbReference type="PANTHER" id="PTHR43255">
    <property type="entry name" value="IRON-SULFUR-BINDING OXIDOREDUCTASE FADF-RELATED-RELATED"/>
    <property type="match status" value="1"/>
</dbReference>
<dbReference type="InterPro" id="IPR036197">
    <property type="entry name" value="NarG-like_sf"/>
</dbReference>
<dbReference type="InterPro" id="IPR017900">
    <property type="entry name" value="4Fe4S_Fe_S_CS"/>
</dbReference>
<evidence type="ECO:0000259" key="7">
    <source>
        <dbReference type="PROSITE" id="PS51379"/>
    </source>
</evidence>
<feature type="transmembrane region" description="Helical" evidence="6">
    <location>
        <begin position="148"/>
        <end position="172"/>
    </location>
</feature>
<dbReference type="RefSeq" id="WP_173075187.1">
    <property type="nucleotide sequence ID" value="NZ_CP041345.1"/>
</dbReference>
<accession>A0A7D3XEP8</accession>
<name>A0A7D3XEP8_9BACT</name>
<keyword evidence="9" id="KW-1185">Reference proteome</keyword>
<evidence type="ECO:0000313" key="8">
    <source>
        <dbReference type="EMBL" id="QKG80452.1"/>
    </source>
</evidence>
<dbReference type="SUPFAM" id="SSF103501">
    <property type="entry name" value="Respiratory nitrate reductase 1 gamma chain"/>
    <property type="match status" value="1"/>
</dbReference>
<feature type="transmembrane region" description="Helical" evidence="6">
    <location>
        <begin position="210"/>
        <end position="228"/>
    </location>
</feature>
<keyword evidence="2" id="KW-0479">Metal-binding</keyword>
<dbReference type="AlphaFoldDB" id="A0A7D3XEP8"/>
<keyword evidence="1" id="KW-0004">4Fe-4S</keyword>
<organism evidence="8 9">
    <name type="scientific">Tenuifilum thalassicum</name>
    <dbReference type="NCBI Taxonomy" id="2590900"/>
    <lineage>
        <taxon>Bacteria</taxon>
        <taxon>Pseudomonadati</taxon>
        <taxon>Bacteroidota</taxon>
        <taxon>Bacteroidia</taxon>
        <taxon>Bacteroidales</taxon>
        <taxon>Tenuifilaceae</taxon>
        <taxon>Tenuifilum</taxon>
    </lineage>
</organism>
<evidence type="ECO:0000256" key="6">
    <source>
        <dbReference type="SAM" id="Phobius"/>
    </source>
</evidence>
<evidence type="ECO:0000256" key="2">
    <source>
        <dbReference type="ARBA" id="ARBA00022723"/>
    </source>
</evidence>
<keyword evidence="5" id="KW-0411">Iron-sulfur</keyword>
<dbReference type="Proteomes" id="UP000500961">
    <property type="component" value="Chromosome"/>
</dbReference>
<dbReference type="PROSITE" id="PS00198">
    <property type="entry name" value="4FE4S_FER_1"/>
    <property type="match status" value="2"/>
</dbReference>
<evidence type="ECO:0000256" key="1">
    <source>
        <dbReference type="ARBA" id="ARBA00022485"/>
    </source>
</evidence>
<feature type="transmembrane region" description="Helical" evidence="6">
    <location>
        <begin position="103"/>
        <end position="127"/>
    </location>
</feature>
<feature type="domain" description="4Fe-4S ferredoxin-type" evidence="7">
    <location>
        <begin position="294"/>
        <end position="325"/>
    </location>
</feature>
<dbReference type="InterPro" id="IPR017896">
    <property type="entry name" value="4Fe4S_Fe-S-bd"/>
</dbReference>
<proteinExistence type="predicted"/>
<dbReference type="Gene3D" id="1.10.1060.10">
    <property type="entry name" value="Alpha-helical ferredoxin"/>
    <property type="match status" value="1"/>
</dbReference>
<protein>
    <submittedName>
        <fullName evidence="8">4Fe-4S dicluster domain-containing protein</fullName>
    </submittedName>
</protein>
<feature type="transmembrane region" description="Helical" evidence="6">
    <location>
        <begin position="63"/>
        <end position="83"/>
    </location>
</feature>
<dbReference type="PANTHER" id="PTHR43255:SF1">
    <property type="entry name" value="IRON-SULFUR-BINDING OXIDOREDUCTASE FADF-RELATED"/>
    <property type="match status" value="1"/>
</dbReference>
<dbReference type="SUPFAM" id="SSF46548">
    <property type="entry name" value="alpha-helical ferredoxin"/>
    <property type="match status" value="1"/>
</dbReference>
<reference evidence="8 9" key="1">
    <citation type="submission" date="2019-07" db="EMBL/GenBank/DDBJ databases">
        <title>Thalassofilum flectens gen. nov., sp. nov., a novel moderate thermophilic anaerobe from a shallow sea hot spring in Kunashir Island (Russia), representing a new family in the order Bacteroidales, and proposal of Thalassofilacea fam. nov.</title>
        <authorList>
            <person name="Kochetkova T.V."/>
            <person name="Podosokorskaya O.A."/>
            <person name="Novikov A."/>
            <person name="Elcheninov A.G."/>
            <person name="Toshchakov S.V."/>
            <person name="Kublanov I.V."/>
        </authorList>
    </citation>
    <scope>NUCLEOTIDE SEQUENCE [LARGE SCALE GENOMIC DNA]</scope>
    <source>
        <strain evidence="8 9">38-H</strain>
    </source>
</reference>
<gene>
    <name evidence="8" type="ORF">FHG85_09300</name>
</gene>
<dbReference type="Gene3D" id="1.20.950.20">
    <property type="entry name" value="Transmembrane di-heme cytochromes, Chain C"/>
    <property type="match status" value="1"/>
</dbReference>
<evidence type="ECO:0000256" key="5">
    <source>
        <dbReference type="ARBA" id="ARBA00023014"/>
    </source>
</evidence>
<keyword evidence="6" id="KW-1133">Transmembrane helix</keyword>
<dbReference type="PROSITE" id="PS51379">
    <property type="entry name" value="4FE4S_FER_2"/>
    <property type="match status" value="1"/>
</dbReference>
<keyword evidence="4" id="KW-0408">Iron</keyword>
<evidence type="ECO:0000313" key="9">
    <source>
        <dbReference type="Proteomes" id="UP000500961"/>
    </source>
</evidence>
<dbReference type="EMBL" id="CP041345">
    <property type="protein sequence ID" value="QKG80452.1"/>
    <property type="molecule type" value="Genomic_DNA"/>
</dbReference>
<dbReference type="InterPro" id="IPR009051">
    <property type="entry name" value="Helical_ferredxn"/>
</dbReference>
<sequence length="439" mass="49826">MTKQIVFALALLATIGVFAYTISRIARFFMLTRKGFKVDKLGKRLLVTLKVAFGQTKIFRRPVIGLLHALVFWGFCVILFGSIEMVIDGLFGIEKSLSFLGGFYNFMMAAGDIFALLVAISIIVFLIRRIFLHVKRFEGIEMKKISHIDANIALTIILVLMLSLMGMNAAYIKWAQLAGHNIHGIYPVSQHLTSLFDGISVDGVFTHYQVYWWIHILLIFIFANLLPYSKHFHVFMSIPNVFLSRLEPLGKLPNMDNVTREVKLMMNPETAFSAPAEEAPIERFGVKDAEDVVWKSYFDSLACTECGRCTSVCPANITGKKLSPRKVMMDLRARMKEKGPHMLKNGRDYNDGKSLVRDYISEEELWACTTCNACAQECPINIDHPKLIVEMRRYLVMEEGSAPGELKAMFNNIENNGAPWQYSPEDRLLWAKDLETKAL</sequence>
<dbReference type="GO" id="GO:0016491">
    <property type="term" value="F:oxidoreductase activity"/>
    <property type="evidence" value="ECO:0007669"/>
    <property type="project" value="UniProtKB-KW"/>
</dbReference>
<dbReference type="Pfam" id="PF13187">
    <property type="entry name" value="Fer4_9"/>
    <property type="match status" value="1"/>
</dbReference>